<gene>
    <name evidence="3" type="ORF">H7F49_15325</name>
</gene>
<dbReference type="PROSITE" id="PS00061">
    <property type="entry name" value="ADH_SHORT"/>
    <property type="match status" value="1"/>
</dbReference>
<dbReference type="SUPFAM" id="SSF51735">
    <property type="entry name" value="NAD(P)-binding Rossmann-fold domains"/>
    <property type="match status" value="1"/>
</dbReference>
<evidence type="ECO:0000256" key="2">
    <source>
        <dbReference type="RuleBase" id="RU000363"/>
    </source>
</evidence>
<dbReference type="Gene3D" id="3.40.50.720">
    <property type="entry name" value="NAD(P)-binding Rossmann-like Domain"/>
    <property type="match status" value="1"/>
</dbReference>
<dbReference type="PANTHER" id="PTHR43157:SF31">
    <property type="entry name" value="PHOSPHATIDYLINOSITOL-GLYCAN BIOSYNTHESIS CLASS F PROTEIN"/>
    <property type="match status" value="1"/>
</dbReference>
<keyword evidence="4" id="KW-1185">Reference proteome</keyword>
<evidence type="ECO:0000256" key="1">
    <source>
        <dbReference type="ARBA" id="ARBA00023002"/>
    </source>
</evidence>
<dbReference type="Proteomes" id="UP000520156">
    <property type="component" value="Unassembled WGS sequence"/>
</dbReference>
<dbReference type="PRINTS" id="PR00080">
    <property type="entry name" value="SDRFAMILY"/>
</dbReference>
<comment type="caution">
    <text evidence="3">The sequence shown here is derived from an EMBL/GenBank/DDBJ whole genome shotgun (WGS) entry which is preliminary data.</text>
</comment>
<dbReference type="PRINTS" id="PR00081">
    <property type="entry name" value="GDHRDH"/>
</dbReference>
<dbReference type="InterPro" id="IPR020904">
    <property type="entry name" value="Sc_DH/Rdtase_CS"/>
</dbReference>
<name>A0A7X1F9U6_9SPHN</name>
<dbReference type="GO" id="GO:0016491">
    <property type="term" value="F:oxidoreductase activity"/>
    <property type="evidence" value="ECO:0007669"/>
    <property type="project" value="UniProtKB-KW"/>
</dbReference>
<accession>A0A7X1F9U6</accession>
<dbReference type="InterPro" id="IPR036291">
    <property type="entry name" value="NAD(P)-bd_dom_sf"/>
</dbReference>
<dbReference type="NCBIfam" id="NF004513">
    <property type="entry name" value="PRK05854.1"/>
    <property type="match status" value="1"/>
</dbReference>
<dbReference type="EMBL" id="JACLAU010000033">
    <property type="protein sequence ID" value="MBC2653067.1"/>
    <property type="molecule type" value="Genomic_DNA"/>
</dbReference>
<evidence type="ECO:0000313" key="4">
    <source>
        <dbReference type="Proteomes" id="UP000520156"/>
    </source>
</evidence>
<protein>
    <submittedName>
        <fullName evidence="3">SDR family oxidoreductase</fullName>
    </submittedName>
</protein>
<dbReference type="InterPro" id="IPR002347">
    <property type="entry name" value="SDR_fam"/>
</dbReference>
<organism evidence="3 4">
    <name type="scientific">Novosphingobium aerophilum</name>
    <dbReference type="NCBI Taxonomy" id="2839843"/>
    <lineage>
        <taxon>Bacteria</taxon>
        <taxon>Pseudomonadati</taxon>
        <taxon>Pseudomonadota</taxon>
        <taxon>Alphaproteobacteria</taxon>
        <taxon>Sphingomonadales</taxon>
        <taxon>Sphingomonadaceae</taxon>
        <taxon>Novosphingobium</taxon>
    </lineage>
</organism>
<evidence type="ECO:0000313" key="3">
    <source>
        <dbReference type="EMBL" id="MBC2653067.1"/>
    </source>
</evidence>
<dbReference type="NCBIfam" id="NF004846">
    <property type="entry name" value="PRK06197.1"/>
    <property type="match status" value="1"/>
</dbReference>
<proteinExistence type="inferred from homology"/>
<dbReference type="PANTHER" id="PTHR43157">
    <property type="entry name" value="PHOSPHATIDYLINOSITOL-GLYCAN BIOSYNTHESIS CLASS F PROTEIN-RELATED"/>
    <property type="match status" value="1"/>
</dbReference>
<dbReference type="AlphaFoldDB" id="A0A7X1F9U6"/>
<keyword evidence="1" id="KW-0560">Oxidoreductase</keyword>
<comment type="similarity">
    <text evidence="2">Belongs to the short-chain dehydrogenases/reductases (SDR) family.</text>
</comment>
<reference evidence="3 4" key="1">
    <citation type="submission" date="2020-08" db="EMBL/GenBank/DDBJ databases">
        <title>The genome sequence of Novosphingobium flavum 4Y4.</title>
        <authorList>
            <person name="Liu Y."/>
        </authorList>
    </citation>
    <scope>NUCLEOTIDE SEQUENCE [LARGE SCALE GENOMIC DNA]</scope>
    <source>
        <strain evidence="3 4">4Y4</strain>
    </source>
</reference>
<dbReference type="RefSeq" id="WP_185684454.1">
    <property type="nucleotide sequence ID" value="NZ_JACLAU010000033.1"/>
</dbReference>
<dbReference type="Pfam" id="PF00106">
    <property type="entry name" value="adh_short"/>
    <property type="match status" value="1"/>
</dbReference>
<sequence>MESPFERQEHRRVMVTGTGGLGLEAAKTLAELGATIIIAGRDQAKGEAALNEIVSHAPSAHADFELVDLASLASIRAMVQRQLDDGEPLDVLINNAGIMSPPQRRLTVDGFEAQFGTNHLGHFALTLGLLPLLRKSAAARVVHVTSIAHKFGQLDFADLQNERNYKAGIAYCQSKLAVALFARELQRRAEASEWSLQSMAAHPGFATTNLFAAEQGARSFTTLFSTRVLAPLLGHSAQQGSQPIVFAAASPAASGGKLYGPTGFMEMKGLPGECTFARTAQDDETSARLWTESERLVGMSL</sequence>